<comment type="caution">
    <text evidence="1">The sequence shown here is derived from an EMBL/GenBank/DDBJ whole genome shotgun (WGS) entry which is preliminary data.</text>
</comment>
<gene>
    <name evidence="1" type="ORF">L1987_49915</name>
</gene>
<name>A0ACB9FVS4_9ASTR</name>
<sequence length="80" mass="9193">MLTDRPQSQTHESLATDAGQTTQDKHKDDPISLSHLTQNGSEKKGFCLIHLNFFSVPKIMSKESVCYKMLKIKIWVHMDF</sequence>
<evidence type="ECO:0000313" key="2">
    <source>
        <dbReference type="Proteomes" id="UP001056120"/>
    </source>
</evidence>
<reference evidence="2" key="1">
    <citation type="journal article" date="2022" name="Mol. Ecol. Resour.">
        <title>The genomes of chicory, endive, great burdock and yacon provide insights into Asteraceae palaeo-polyploidization history and plant inulin production.</title>
        <authorList>
            <person name="Fan W."/>
            <person name="Wang S."/>
            <person name="Wang H."/>
            <person name="Wang A."/>
            <person name="Jiang F."/>
            <person name="Liu H."/>
            <person name="Zhao H."/>
            <person name="Xu D."/>
            <person name="Zhang Y."/>
        </authorList>
    </citation>
    <scope>NUCLEOTIDE SEQUENCE [LARGE SCALE GENOMIC DNA]</scope>
    <source>
        <strain evidence="2">cv. Yunnan</strain>
    </source>
</reference>
<dbReference type="EMBL" id="CM042033">
    <property type="protein sequence ID" value="KAI3775343.1"/>
    <property type="molecule type" value="Genomic_DNA"/>
</dbReference>
<organism evidence="1 2">
    <name type="scientific">Smallanthus sonchifolius</name>
    <dbReference type="NCBI Taxonomy" id="185202"/>
    <lineage>
        <taxon>Eukaryota</taxon>
        <taxon>Viridiplantae</taxon>
        <taxon>Streptophyta</taxon>
        <taxon>Embryophyta</taxon>
        <taxon>Tracheophyta</taxon>
        <taxon>Spermatophyta</taxon>
        <taxon>Magnoliopsida</taxon>
        <taxon>eudicotyledons</taxon>
        <taxon>Gunneridae</taxon>
        <taxon>Pentapetalae</taxon>
        <taxon>asterids</taxon>
        <taxon>campanulids</taxon>
        <taxon>Asterales</taxon>
        <taxon>Asteraceae</taxon>
        <taxon>Asteroideae</taxon>
        <taxon>Heliantheae alliance</taxon>
        <taxon>Millerieae</taxon>
        <taxon>Smallanthus</taxon>
    </lineage>
</organism>
<keyword evidence="2" id="KW-1185">Reference proteome</keyword>
<dbReference type="Proteomes" id="UP001056120">
    <property type="component" value="Linkage Group LG16"/>
</dbReference>
<proteinExistence type="predicted"/>
<accession>A0ACB9FVS4</accession>
<reference evidence="1 2" key="2">
    <citation type="journal article" date="2022" name="Mol. Ecol. Resour.">
        <title>The genomes of chicory, endive, great burdock and yacon provide insights into Asteraceae paleo-polyploidization history and plant inulin production.</title>
        <authorList>
            <person name="Fan W."/>
            <person name="Wang S."/>
            <person name="Wang H."/>
            <person name="Wang A."/>
            <person name="Jiang F."/>
            <person name="Liu H."/>
            <person name="Zhao H."/>
            <person name="Xu D."/>
            <person name="Zhang Y."/>
        </authorList>
    </citation>
    <scope>NUCLEOTIDE SEQUENCE [LARGE SCALE GENOMIC DNA]</scope>
    <source>
        <strain evidence="2">cv. Yunnan</strain>
        <tissue evidence="1">Leaves</tissue>
    </source>
</reference>
<protein>
    <submittedName>
        <fullName evidence="1">Uncharacterized protein</fullName>
    </submittedName>
</protein>
<evidence type="ECO:0000313" key="1">
    <source>
        <dbReference type="EMBL" id="KAI3775343.1"/>
    </source>
</evidence>